<sequence>MKKALWTATWEWLARPSHVRSVHTFRVAAERGDDTRLATLLDPDVAVVVESADAENPTIAVVKGAHEAVTVLRHGMATDPNLVISERPVNSQAGLVLERAGEVTAAITIDFSHDLISLVWVRLRPSLLRHGQQG</sequence>
<reference evidence="1" key="1">
    <citation type="submission" date="2022-08" db="EMBL/GenBank/DDBJ databases">
        <authorList>
            <person name="Deng Y."/>
            <person name="Han X.-F."/>
            <person name="Zhang Y.-Q."/>
        </authorList>
    </citation>
    <scope>NUCLEOTIDE SEQUENCE</scope>
    <source>
        <strain evidence="1">CPCC 205763</strain>
    </source>
</reference>
<keyword evidence="2" id="KW-1185">Reference proteome</keyword>
<dbReference type="Proteomes" id="UP001165584">
    <property type="component" value="Unassembled WGS sequence"/>
</dbReference>
<protein>
    <submittedName>
        <fullName evidence="1">Uncharacterized protein</fullName>
    </submittedName>
</protein>
<gene>
    <name evidence="1" type="ORF">N1027_09605</name>
</gene>
<organism evidence="1 2">
    <name type="scientific">Herbiconiux aconitum</name>
    <dbReference type="NCBI Taxonomy" id="2970913"/>
    <lineage>
        <taxon>Bacteria</taxon>
        <taxon>Bacillati</taxon>
        <taxon>Actinomycetota</taxon>
        <taxon>Actinomycetes</taxon>
        <taxon>Micrococcales</taxon>
        <taxon>Microbacteriaceae</taxon>
        <taxon>Herbiconiux</taxon>
    </lineage>
</organism>
<proteinExistence type="predicted"/>
<dbReference type="PANTHER" id="PTHR30173">
    <property type="entry name" value="SIGMA 19 FACTOR"/>
    <property type="match status" value="1"/>
</dbReference>
<dbReference type="InterPro" id="IPR052704">
    <property type="entry name" value="ECF_Sigma-70_Domain"/>
</dbReference>
<dbReference type="PANTHER" id="PTHR30173:SF43">
    <property type="entry name" value="ECF RNA POLYMERASE SIGMA FACTOR SIGI-RELATED"/>
    <property type="match status" value="1"/>
</dbReference>
<dbReference type="SUPFAM" id="SSF54427">
    <property type="entry name" value="NTF2-like"/>
    <property type="match status" value="1"/>
</dbReference>
<evidence type="ECO:0000313" key="1">
    <source>
        <dbReference type="EMBL" id="MCS5718392.1"/>
    </source>
</evidence>
<dbReference type="EMBL" id="JANLCM010000001">
    <property type="protein sequence ID" value="MCS5718392.1"/>
    <property type="molecule type" value="Genomic_DNA"/>
</dbReference>
<comment type="caution">
    <text evidence="1">The sequence shown here is derived from an EMBL/GenBank/DDBJ whole genome shotgun (WGS) entry which is preliminary data.</text>
</comment>
<evidence type="ECO:0000313" key="2">
    <source>
        <dbReference type="Proteomes" id="UP001165584"/>
    </source>
</evidence>
<dbReference type="InterPro" id="IPR032710">
    <property type="entry name" value="NTF2-like_dom_sf"/>
</dbReference>
<dbReference type="RefSeq" id="WP_259507239.1">
    <property type="nucleotide sequence ID" value="NZ_JANLCM010000001.1"/>
</dbReference>
<accession>A0ABT2GQA0</accession>
<name>A0ABT2GQA0_9MICO</name>